<dbReference type="InterPro" id="IPR027417">
    <property type="entry name" value="P-loop_NTPase"/>
</dbReference>
<dbReference type="KEGG" id="agf:ET445_08275"/>
<reference evidence="2 3" key="1">
    <citation type="submission" date="2019-01" db="EMBL/GenBank/DDBJ databases">
        <title>Genome sequencing of strain FW100M-8.</title>
        <authorList>
            <person name="Heo J."/>
            <person name="Kim S.-J."/>
            <person name="Kim J.-S."/>
            <person name="Hong S.-B."/>
            <person name="Kwon S.-W."/>
        </authorList>
    </citation>
    <scope>NUCLEOTIDE SEQUENCE [LARGE SCALE GENOMIC DNA]</scope>
    <source>
        <strain evidence="2 3">FW100M-8</strain>
    </source>
</reference>
<dbReference type="GO" id="GO:0005524">
    <property type="term" value="F:ATP binding"/>
    <property type="evidence" value="ECO:0007669"/>
    <property type="project" value="InterPro"/>
</dbReference>
<dbReference type="Gene3D" id="3.40.50.300">
    <property type="entry name" value="P-loop containing nucleotide triphosphate hydrolases"/>
    <property type="match status" value="3"/>
</dbReference>
<gene>
    <name evidence="2" type="ORF">ET445_08275</name>
</gene>
<organism evidence="2 3">
    <name type="scientific">Agromyces protaetiae</name>
    <dbReference type="NCBI Taxonomy" id="2509455"/>
    <lineage>
        <taxon>Bacteria</taxon>
        <taxon>Bacillati</taxon>
        <taxon>Actinomycetota</taxon>
        <taxon>Actinomycetes</taxon>
        <taxon>Micrococcales</taxon>
        <taxon>Microbacteriaceae</taxon>
        <taxon>Agromyces</taxon>
    </lineage>
</organism>
<dbReference type="InterPro" id="IPR011528">
    <property type="entry name" value="NERD"/>
</dbReference>
<accession>A0A4V0YH36</accession>
<keyword evidence="3" id="KW-1185">Reference proteome</keyword>
<dbReference type="EMBL" id="CP035491">
    <property type="protein sequence ID" value="QAY73341.1"/>
    <property type="molecule type" value="Genomic_DNA"/>
</dbReference>
<name>A0A4V0YH36_9MICO</name>
<dbReference type="PANTHER" id="PTHR11070">
    <property type="entry name" value="UVRD / RECB / PCRA DNA HELICASE FAMILY MEMBER"/>
    <property type="match status" value="1"/>
</dbReference>
<dbReference type="OrthoDB" id="4509614at2"/>
<feature type="domain" description="NERD" evidence="1">
    <location>
        <begin position="18"/>
        <end position="115"/>
    </location>
</feature>
<proteinExistence type="predicted"/>
<protein>
    <submittedName>
        <fullName evidence="2">NERD domain-containing protein</fullName>
    </submittedName>
</protein>
<dbReference type="AlphaFoldDB" id="A0A4V0YH36"/>
<dbReference type="Proteomes" id="UP000291259">
    <property type="component" value="Chromosome"/>
</dbReference>
<dbReference type="InterPro" id="IPR000212">
    <property type="entry name" value="DNA_helicase_UvrD/REP"/>
</dbReference>
<evidence type="ECO:0000259" key="1">
    <source>
        <dbReference type="Pfam" id="PF08378"/>
    </source>
</evidence>
<evidence type="ECO:0000313" key="2">
    <source>
        <dbReference type="EMBL" id="QAY73341.1"/>
    </source>
</evidence>
<dbReference type="GO" id="GO:0003678">
    <property type="term" value="F:DNA helicase activity"/>
    <property type="evidence" value="ECO:0007669"/>
    <property type="project" value="InterPro"/>
</dbReference>
<dbReference type="SUPFAM" id="SSF52540">
    <property type="entry name" value="P-loop containing nucleoside triphosphate hydrolases"/>
    <property type="match status" value="1"/>
</dbReference>
<evidence type="ECO:0000313" key="3">
    <source>
        <dbReference type="Proteomes" id="UP000291259"/>
    </source>
</evidence>
<dbReference type="Pfam" id="PF13604">
    <property type="entry name" value="AAA_30"/>
    <property type="match status" value="1"/>
</dbReference>
<dbReference type="GO" id="GO:0003677">
    <property type="term" value="F:DNA binding"/>
    <property type="evidence" value="ECO:0007669"/>
    <property type="project" value="InterPro"/>
</dbReference>
<dbReference type="Pfam" id="PF08378">
    <property type="entry name" value="NERD"/>
    <property type="match status" value="1"/>
</dbReference>
<sequence length="579" mass="63284">MTFVPRMIPSASRFGANASERRLYSALGGITDRSDWVVFHSLVVRQHLDKLMGEADFVVAVPGKGLVVVEAKAPSAVSYRDGVWTLDGVPSPHKSPLEQIDGAARSIRSYLRREGVIDGDEPFARLVWFTSIGRHHFGGRAPSDLTFFEWELAWADDLAHPAATIEKAIDEHLAWHAESAHVDHRPEGVTVEKVERIAAALTRDFDVAADRRDAKRETEQREAEVLAEQRFALELVEANRAVYFDGPAGTGKSHLVAQAAQAAVKRGEKTLLTCWNVVMAERLAAEAKQLRGPLWVADLGAVMLRVAGLDAHPAGADNAWYQDELPRLALAALAGHPERGGYRHVIVDEFQDIAGNPLLLDVLLALAADGVRLRFAGDERQQIMRARAQRVDPFEVAKARIPDLVHVRIRRNCRQAPQLVTKIESIVGRPLGFTGHRLPTGTAGGAERVNVTPGNEVPMLAGVLRLLVQEYGSDGVVVVSPSGSRSTASRIVAGEVDDRAHANDLRWLRANLGDAQGRVRFGSISKLKGIEVDAVVVADVGPDARAWVEEHDLDWDDLLYVALSRAKYRAVVLEAVPTS</sequence>